<evidence type="ECO:0000313" key="3">
    <source>
        <dbReference type="EMBL" id="PWV21317.1"/>
    </source>
</evidence>
<feature type="transmembrane region" description="Helical" evidence="2">
    <location>
        <begin position="24"/>
        <end position="51"/>
    </location>
</feature>
<dbReference type="VEuPathDB" id="TriTrypDB:TcCLB.506939.50"/>
<dbReference type="VEuPathDB" id="TriTrypDB:ECC02_007771"/>
<proteinExistence type="predicted"/>
<feature type="compositionally biased region" description="Polar residues" evidence="1">
    <location>
        <begin position="315"/>
        <end position="325"/>
    </location>
</feature>
<dbReference type="Proteomes" id="UP000246078">
    <property type="component" value="Unassembled WGS sequence"/>
</dbReference>
<evidence type="ECO:0000313" key="4">
    <source>
        <dbReference type="Proteomes" id="UP000246078"/>
    </source>
</evidence>
<keyword evidence="2" id="KW-0812">Transmembrane</keyword>
<dbReference type="VEuPathDB" id="TriTrypDB:TcYC6_0158720"/>
<organism evidence="3 4">
    <name type="scientific">Trypanosoma cruzi</name>
    <dbReference type="NCBI Taxonomy" id="5693"/>
    <lineage>
        <taxon>Eukaryota</taxon>
        <taxon>Discoba</taxon>
        <taxon>Euglenozoa</taxon>
        <taxon>Kinetoplastea</taxon>
        <taxon>Metakinetoplastina</taxon>
        <taxon>Trypanosomatida</taxon>
        <taxon>Trypanosomatidae</taxon>
        <taxon>Trypanosoma</taxon>
        <taxon>Schizotrypanum</taxon>
    </lineage>
</organism>
<dbReference type="AlphaFoldDB" id="A0A2V2XKJ3"/>
<sequence length="376" mass="39471">MARLQIFTWTHVCVSARTLEPFGAAFLCVFALLLFVKCCFVFNCFLCVFLADELLRGCVCVFCPPTDSHCLMVCALGCCHLTLCGGCAWLRDLFLLLLSLCVDEELVCEGYTQVTGVMAMTMTGRVLLLCALCVLWCGAWLCDATQTSSSAPHRDNAEETMTPEEVTKAIEKLTEEVLESIRLSCRMSFITSVNATLPAHDDTEVEKCVNKTAVEISGVTSRGRPAAATTDANLASPLPSSSSAASALQGQAQGSPGAAPESVKPPQTDPVNNEQLSEVPASTDGGAGGGGELADRSSRTPTDVARTHEARPAVNATSIPTATQGDSEKSPANTTRTRETNETGDTDGSTAVLHTTSPLLLLLLVACAAAAAVVAA</sequence>
<feature type="region of interest" description="Disordered" evidence="1">
    <location>
        <begin position="219"/>
        <end position="351"/>
    </location>
</feature>
<gene>
    <name evidence="3" type="ORF">C3747_3g554</name>
</gene>
<keyword evidence="2" id="KW-0472">Membrane</keyword>
<dbReference type="EMBL" id="PRFC01000003">
    <property type="protein sequence ID" value="PWV21317.1"/>
    <property type="molecule type" value="Genomic_DNA"/>
</dbReference>
<evidence type="ECO:0000256" key="2">
    <source>
        <dbReference type="SAM" id="Phobius"/>
    </source>
</evidence>
<dbReference type="VEuPathDB" id="TriTrypDB:C3747_3g554"/>
<dbReference type="VEuPathDB" id="TriTrypDB:TcCLB.511555.10"/>
<keyword evidence="2" id="KW-1133">Transmembrane helix</keyword>
<evidence type="ECO:0000256" key="1">
    <source>
        <dbReference type="SAM" id="MobiDB-lite"/>
    </source>
</evidence>
<dbReference type="VEuPathDB" id="TriTrypDB:Tc_MARK_2178"/>
<dbReference type="VEuPathDB" id="TriTrypDB:TcCLB.511255.670"/>
<dbReference type="VEuPathDB" id="TriTrypDB:TcCL_NonESM08269"/>
<feature type="compositionally biased region" description="Low complexity" evidence="1">
    <location>
        <begin position="234"/>
        <end position="259"/>
    </location>
</feature>
<name>A0A2V2XKJ3_TRYCR</name>
<reference evidence="3 4" key="1">
    <citation type="journal article" date="2018" name="Microb. Genom.">
        <title>Expanding an expanded genome: long-read sequencing of Trypanosoma cruzi.</title>
        <authorList>
            <person name="Berna L."/>
            <person name="Rodriguez M."/>
            <person name="Chiribao M.L."/>
            <person name="Parodi-Talice A."/>
            <person name="Pita S."/>
            <person name="Rijo G."/>
            <person name="Alvarez-Valin F."/>
            <person name="Robello C."/>
        </authorList>
    </citation>
    <scope>NUCLEOTIDE SEQUENCE [LARGE SCALE GENOMIC DNA]</scope>
    <source>
        <strain evidence="3 4">TCC</strain>
    </source>
</reference>
<protein>
    <submittedName>
        <fullName evidence="3">Mucin-associated surface protein (MASP)</fullName>
    </submittedName>
</protein>
<comment type="caution">
    <text evidence="3">The sequence shown here is derived from an EMBL/GenBank/DDBJ whole genome shotgun (WGS) entry which is preliminary data.</text>
</comment>
<accession>A0A2V2XKJ3</accession>